<dbReference type="Pfam" id="PF01476">
    <property type="entry name" value="LysM"/>
    <property type="match status" value="1"/>
</dbReference>
<evidence type="ECO:0000256" key="1">
    <source>
        <dbReference type="ARBA" id="ARBA00022737"/>
    </source>
</evidence>
<dbReference type="PROSITE" id="PS51782">
    <property type="entry name" value="LYSM"/>
    <property type="match status" value="1"/>
</dbReference>
<dbReference type="Proteomes" id="UP000013261">
    <property type="component" value="Unassembled WGS sequence"/>
</dbReference>
<keyword evidence="1" id="KW-0677">Repeat</keyword>
<dbReference type="InterPro" id="IPR050708">
    <property type="entry name" value="T6SS_VgrG/RHS"/>
</dbReference>
<organism evidence="5 6">
    <name type="scientific">Acinetobacter dispersus</name>
    <dbReference type="NCBI Taxonomy" id="70348"/>
    <lineage>
        <taxon>Bacteria</taxon>
        <taxon>Pseudomonadati</taxon>
        <taxon>Pseudomonadota</taxon>
        <taxon>Gammaproteobacteria</taxon>
        <taxon>Moraxellales</taxon>
        <taxon>Moraxellaceae</taxon>
        <taxon>Acinetobacter</taxon>
    </lineage>
</organism>
<dbReference type="PANTHER" id="PTHR32305">
    <property type="match status" value="1"/>
</dbReference>
<dbReference type="InterPro" id="IPR018392">
    <property type="entry name" value="LysM"/>
</dbReference>
<dbReference type="Gene3D" id="2.180.10.10">
    <property type="entry name" value="RHS repeat-associated core"/>
    <property type="match status" value="9"/>
</dbReference>
<keyword evidence="3" id="KW-0472">Membrane</keyword>
<feature type="region of interest" description="Disordered" evidence="2">
    <location>
        <begin position="4632"/>
        <end position="4652"/>
    </location>
</feature>
<dbReference type="Pfam" id="PF05593">
    <property type="entry name" value="RHS_repeat"/>
    <property type="match status" value="6"/>
</dbReference>
<evidence type="ECO:0000256" key="3">
    <source>
        <dbReference type="SAM" id="Phobius"/>
    </source>
</evidence>
<sequence>MVGIVSGNGLGLFNSSFNNLGKKGLQGNANFGQAQLQNYVNIADGNLIIRQLDQNLSAIGKDIQSIQTYNSKGVLSGDTQWGGEWSRRLSLVGDLNTAGSKILITAEDGHQITFNYSSANAYISTEGDGAYDKLSMNGNTWTITDGKTLATEVYEYNPSLKTGRLIAVKDSNGTNLAYSYDSLDRLISIKDLNSTSLNELIYNYDGTSNRIKRIDTKANGINNQNVYYEYDSLNRLSKVITDLTPNDNSIADQKVYSTSYSYELNSSRIASITQSDGTSVQFSYELDSVTNSYRVKTVRDSQGLTTFTYAANKTTVENSLKEIWEYSYDANQQLISIKNANAEVSSFSYDGQGNVTSIVDNEGNKLTYRYDSNGNLIEEYNHLGKAVKYSYINNSQLATITEFNALATKDTNGNWILPTGDSSNTNSVYDSAMRLRFVISAEGGVVEYSYNSQGQLIAKANYQNKYTVASGTAFATIEAWSKKNARNQLSSYEYDVLGNLKREINYSSINKTVDAAGLVNNQGVFEDATQLIDYVYDPKGLLLQKIIRHGADRQTAAATAAQAIQSFTYDGLGRILTEVSAAGTTTYSYAAGKITVINAANLVTTQSFDSYGRLLNIVQSATNQPSRTTSYTYDEAGRLVYSKQPTGNEQFNFYDKKGRLVGVVDSSGLLIEYVYNKNDLQTKEIRYANAVNSTGWLVNNSVAKKRIEEIRPAVNSFDRVIEKSYDSSSQLKTIKQANGTLTEYSYDNFGNVIQTKTGDRISRYFYNKDNQQVGVLDAEGYLVETIYNAVGQKVQVNRYSKLTTESLRATGTLAQLKPTGADNITRSTLFFYNAQNKLVGSIDEKNFITAYIYDEKNNTVTTRQYSAAATTTANMNTVWADFIAAIPATNSYQESIKYYDNQGRLSKVSDTRQGITTYGYDNAGRVITEILATGSANERRIFTRYNAFDDVTHVLAGEVALDIKSGMTAAQVDQVYEQYAIKSYYDAAGRKTQVLNAAGQLTTFYYDKSGRLTHSINAEGNVVETNYTLFGEVKTTTQYVNSLSKTDEKVTDLAGAAIPSAFSNAVGVGKRLKGGELTTTLSSLVAAIKNASKDNIAKFEYDKLGNISKKTDAESNSVDFLYNQYGELDTETRQVTLNGVKKAVQTAYTYSKRGELKSVITDQGGLNQTTSKEYDAFGRVTKETDAKGNITSYDYFADQGRSIQVTSANNSLTKTTYDAWNRVLTVNSNNNISSYSYDDKARTLTVKSPEGLQTITRYNEFGDVIEITAANNGKTTYLYNKDGKKTKETNAASASTSYVYDKNTGLLKESTNALGLKTEYIYDDANRVQSQIVTISATEKVETQYRYDGQGQRLEVIEAYGTVNQRSTQYNYDKAGRLTSVVQDATGIKATTTYAYDETGREIRVVDKGVTTVYSYDALGRRVSEIKDPTGEALKTEYRYDLNGNLTRKIDQAGNSSWYIYDNMNRLSYTVSSLGEIVNSFYDSNDRVIVQYRYTVLQNVSTWLVKDIAITTDITVSRVDAIISTRFVYNKDGLEIFRIDAEGSIVEKQYNELGKVTQIISYDKAITVSGESLTQEAVRAALQTASAGSRTESYYYDLLGRVVYTIDAAGYITRNDYDAANNIIRIWTFKQPITLSRTSTLAQFDAIYKATSVPVFTIQYMYYDKLGRKIYDLDKNSVLTRYSYDELGNLVAKKETTISYVTLLDLLRTKDENGAFNSPRPASTPENYDAGLKLLTDIQFRETNYYYDKLGRVKYIIDALGYVTRFNHNALNNVVNTVKYYDATSLSRSSTLEQLNTVYLASTAPPYTVTGTIYSVTGRKVLEFNEMNFFTYYSYDALGNVIAKKESTLNVGELLDLLRTKDANGVLTPRPATTLANINQAILLVPAAQLRETQYYYDKVGRLTYDINALGYVSNYRYDALGQLISSKQSNLTADSILDLLRTKDASGNFTTPRPELNADNLEKAFKLVSGANYKESNSYYDKDGRLNYSIDAMGYVTRYSYDAYDNVISTIRFKAATILSRSSTLAQLDVAFKTAATLPAHTLIQYGYDALNRKIKETDAEGFSVETGYDAFGNTIWVKDKLGNKGYFYYDALNRNTFKIDAEGYITFYYYDVFGNQTIERKYYQRVNGLDKIVADNGLINSVRVLATATEVAPTNLPYLDYNVYYDQTSYQYDKLNRKTKISDVLGNYEEYTYNNSLTQPATYRNKLGGVYSYVYDRLGRLTQETLPELVGGKAVINSYEYDAYGNRTKLIEAKGLTEQRVSVYQYDALNRLTAKVGEAVSTTQFKVTDASKPNVKNKIVTLTAPKESYQYDSYGNQIAKTDANGATTYSYYDQNGRKLSEISPVGQLTQWAYNADGQVTQLKSYETAVALPTQAGGALPVAPAGNVRVVDYSYDKVGRQIAVTTPNISAYEYNTDAKGNLQGALTPTSSTVRTYYDANGNVIRVEDGKGNNSYSYYDAIGRKLLSVDAGGYATQWRYDYNSTTKLNSITETKYATKLKQTVNATDQLAQVLGYVTADANNDRITISTLDRKGRVSKTELLNVKYTDGTTTKLGNSTTSFTYNGLDQVLTKTDITGTVRTDYDKLGRETLRTFGEYKDSNNVAVKQRIASVYNGLGLLSSSSVLGTNDAVSTDDRVTQYGYDKLGRLIKELDVNLNHSVDYAYDLVGNQTWIGNERKTSTDVVKSDETLIEYNASGKEITRRVREGSRPTQTSTAITWVTLEERETRYNVFGEVTGKRLIQADSATKATDPWQEVTEYNNQGKVWKSNANNGVTRYYLYDRNGNATLQLDTTGSTTIIAKTPDQLKDLTGVTYTETVYDQRNQVAEVRQPKYSQESLDTTLNIFGQTISRTTEKSTVALTDTTNKLKFDANTQKLSIQAHAQATRVIIKYWPKGSASTTENTFTIDMQAGTAAGAFVLDISAIKANLDFSFSYSSSNAAGQVLESSTGTIKRSVNIIDVFSGGSVTANPNATTNSVANTMSTVAVDIFNDYKLPITLVGQKVQKVTARKENKNSLWGTNININYDEGILLQKIQVALPSQLQSFGNGNFEVELSINGQTYKRSVSSTTTFIEFHLDLNEDKFLGGKSYNVKIYKRISPTVTELLIDSRNSIPDNILQTYVGSSRRKDKPPLYYSQVGDVLDLGLQTVEHQGVLNDKNNLTINNVPFGTSRVEVKYKLQGASQWSTLINSAPLYSNISGWYQANLSTLAKNQNYEYQYITYNAKGDILGGGQGVINTANNQAAINQRALSVDDMPSIYNDKKEVFNGRNDVINGLFRNSDSSSVSISYGDESWSEDSVNIKYIFNNNTLIKYGSKLVLLFENYKTGYKTSSQQIFISQDSGNTSITVKLNINDYNNLISDSVKRIDNTVLLAEITTSYFDVKLAAIQEGSAIEIGSMRQAVERIIIKEFMGPKDAFAVDIPENYNYIKLHAKSFLRLTNQPTNTTHMFMYYRELGSKAPYICFPATPLRDIYGNPVAGSFDFNFQAPLDTTKKYEIQYVTLSGETIVNRQQGIMEFNAAGVQVSVSPMNYGGDGFVLFHGGDGFSLFHGKTVLSFVDQFKPIESNSTVAQLKLRKVGSSVWENIPLTGISGWFNWDFGNRNGEYEFKLDSYNRPGDTSPLGRIIGKLRLGAEPQVLNYIPASFVQNQITFSGQPTGSKTVRVKYGTVAGQLNQTVDLVVGADGKAIFDATAIAELNLFGSTTVYYSYETKDVDSKVLNRANGYINVGLGAGSGQHTNLLNDSWIDLQPAQSNGTKMEVYYRKRQVDANGNFVSDLINADINSDAYWGDKAQFTTVALNPQNGIYRWNINDLIPKDGYENYEYFYQLYDATGKVIAFVPGKVTIDSKGNGSTQQTKWAITGSGSEQNQIIRRQEHNAFGEITSETDGNGYTTTLSYNTLGKLVEKKLPIVDIRKADGSVVQGTPTLEYGYDLAGRLLVTKDANGNINKQTYVNGHNLETGDWLVANETHADAGQVINGYDVFGNLLARTNEIGIKTGYEYDLNGNLVKITRAARAAGSLGADAISNAGVQQVLTDTFSYDELGNRITATNALSNITTTDYDALGRVIQSKSAEGAVTKIDYAYDANILNVNGTKGGLKRTETDALGKKLIDEQDYYGRTVKHTDKGGRVFNYYYNTGGWLTRQTSTQGQNIDYSYYNNGSIKEIRDVALNLLTAYRYDDNGNRIEERYQELNAKAGEPRVFQNAQINYDALNRKISVQDQSFNIAYDYDANGNIMHMLANYRDAVNAAPKIQDFWYRYDSMNRFQISMGVLNNTTKIVERGNTGVEIFYDKLGQRTSADYGKDALNSSKAHRETYFYTTDGYLETVKNADYDSNNKLGTPYILSTRTNDALGRVKTYKDYNPNSDSVYQTTENIYNKDNQITNQTKAGGNGAGSTVYTYLADKVTLDNTVMTPPPNSGPVQSTQYQYEWWDSAKQKSITTKVNGQEGVTDFSYDVNGHVSGFTDKKNAQNQRQATYINNSQGMVLQRNELINGSMNRYRNFYYVNGQRIGDVSNDGPSREDYVQSLQNSRGTPTQAKDFKPISSADFDQNFEPINAQYPSSAPSSYVVNNGDTLQSIALSVWGDASMWYMIADLNGLSPSDKLTAGQVLTIPNKVTNIHNNSETFRPYNPGEAIGDTQPTVPSPPPPPKPKKKCGGIAQIVMIVVAVVATIYTAGAAAGLMGAVATTATGTAASMAGVGMAALAGGSAMGVTIGAGYAVAAAAIGAAVGSAASQLVGKAMGAVDGFSWSQVGISALTAGATAGVGGALSSAGSAASQTGWASTARSAIKAGGWAATGAVYGAVNYGSNYVANQVFGNNQSFSWTALGSSIAGSIAGAGVGASGAFDGLGGAASPYAYSLAGANAAATIEDKWFGGARPDYLNVSMAAIANTVGRQFGENAQSWFANGTTKTVSIYDENAFNFARTDFNSEQPMYGDASRQPVIIDGPLPTLRFSASKNDWIDNPNIENALEGAGSFLKYASKFTPLGLVQQDIPLVANAARSVQTFMNNRVADITDVRDHGDSAGMVVGAAVSRPFLRMLQGAVNGAAGLVELGTDPNSRATAWSGIKTFAEHPIDNTATGASNYWNNTSWNEKLEDGFVGLYGAGLSGGTKLISRFDTSPHIQSPLYFDTSAGRLNSGLPIEVRSPIVANTETLNPGSALRAKYAHLTPEQRSTRMDELAETNAYRRLQELEQSIQGAHFLEKHGAQTTLLAQMERTQFGKNPTTGVVEIYPNGKPKLPSSATRFLSNRDQLNAIGRAQNILRLTGDTTLAERPIVFDYVIGEGYKKTTLTYGQSYSAQVWFKNGQVNTAFPIWGK</sequence>
<dbReference type="PANTHER" id="PTHR32305:SF15">
    <property type="entry name" value="PROTEIN RHSA-RELATED"/>
    <property type="match status" value="1"/>
</dbReference>
<dbReference type="CDD" id="cd00118">
    <property type="entry name" value="LysM"/>
    <property type="match status" value="1"/>
</dbReference>
<feature type="domain" description="LysM" evidence="4">
    <location>
        <begin position="4564"/>
        <end position="4611"/>
    </location>
</feature>
<keyword evidence="3" id="KW-0812">Transmembrane</keyword>
<dbReference type="HOGENOM" id="CLU_000105_0_0_6"/>
<dbReference type="eggNOG" id="COG3209">
    <property type="taxonomic scope" value="Bacteria"/>
</dbReference>
<gene>
    <name evidence="5" type="ORF">F904_02930</name>
</gene>
<evidence type="ECO:0000259" key="4">
    <source>
        <dbReference type="PROSITE" id="PS51782"/>
    </source>
</evidence>
<dbReference type="NCBIfam" id="TIGR01643">
    <property type="entry name" value="YD_repeat_2x"/>
    <property type="match status" value="9"/>
</dbReference>
<dbReference type="RefSeq" id="WP_005190689.1">
    <property type="nucleotide sequence ID" value="NZ_KB850050.1"/>
</dbReference>
<protein>
    <recommendedName>
        <fullName evidence="4">LysM domain-containing protein</fullName>
    </recommendedName>
</protein>
<dbReference type="InterPro" id="IPR006530">
    <property type="entry name" value="YD"/>
</dbReference>
<dbReference type="eggNOG" id="COG1388">
    <property type="taxonomic scope" value="Bacteria"/>
</dbReference>
<keyword evidence="3" id="KW-1133">Transmembrane helix</keyword>
<comment type="caution">
    <text evidence="5">The sequence shown here is derived from an EMBL/GenBank/DDBJ whole genome shotgun (WGS) entry which is preliminary data.</text>
</comment>
<dbReference type="PATRIC" id="fig|1217703.3.peg.2849"/>
<evidence type="ECO:0000313" key="6">
    <source>
        <dbReference type="Proteomes" id="UP000013261"/>
    </source>
</evidence>
<dbReference type="Pfam" id="PF25023">
    <property type="entry name" value="TEN_YD-shell"/>
    <property type="match status" value="3"/>
</dbReference>
<dbReference type="InterPro" id="IPR031325">
    <property type="entry name" value="RHS_repeat"/>
</dbReference>
<name>N9L9R3_9GAMM</name>
<evidence type="ECO:0000256" key="2">
    <source>
        <dbReference type="SAM" id="MobiDB-lite"/>
    </source>
</evidence>
<accession>N9L9R3</accession>
<proteinExistence type="predicted"/>
<reference evidence="5 6" key="1">
    <citation type="submission" date="2013-02" db="EMBL/GenBank/DDBJ databases">
        <title>The Genome Sequence of Acinetobacter sp. ANC 4105.</title>
        <authorList>
            <consortium name="The Broad Institute Genome Sequencing Platform"/>
            <consortium name="The Broad Institute Genome Sequencing Center for Infectious Disease"/>
            <person name="Cerqueira G."/>
            <person name="Feldgarden M."/>
            <person name="Courvalin P."/>
            <person name="Perichon B."/>
            <person name="Grillot-Courvalin C."/>
            <person name="Clermont D."/>
            <person name="Rocha E."/>
            <person name="Yoon E.-J."/>
            <person name="Nemec A."/>
            <person name="Walker B."/>
            <person name="Young S.K."/>
            <person name="Zeng Q."/>
            <person name="Gargeya S."/>
            <person name="Fitzgerald M."/>
            <person name="Haas B."/>
            <person name="Abouelleil A."/>
            <person name="Alvarado L."/>
            <person name="Arachchi H.M."/>
            <person name="Berlin A.M."/>
            <person name="Chapman S.B."/>
            <person name="Dewar J."/>
            <person name="Goldberg J."/>
            <person name="Griggs A."/>
            <person name="Gujja S."/>
            <person name="Hansen M."/>
            <person name="Howarth C."/>
            <person name="Imamovic A."/>
            <person name="Larimer J."/>
            <person name="McCowan C."/>
            <person name="Murphy C."/>
            <person name="Neiman D."/>
            <person name="Pearson M."/>
            <person name="Priest M."/>
            <person name="Roberts A."/>
            <person name="Saif S."/>
            <person name="Shea T."/>
            <person name="Sisk P."/>
            <person name="Sykes S."/>
            <person name="Wortman J."/>
            <person name="Nusbaum C."/>
            <person name="Birren B."/>
        </authorList>
    </citation>
    <scope>NUCLEOTIDE SEQUENCE [LARGE SCALE GENOMIC DNA]</scope>
    <source>
        <strain evidence="5 6">ANC 4105</strain>
    </source>
</reference>
<dbReference type="InterPro" id="IPR036779">
    <property type="entry name" value="LysM_dom_sf"/>
</dbReference>
<dbReference type="Gene3D" id="3.10.350.10">
    <property type="entry name" value="LysM domain"/>
    <property type="match status" value="1"/>
</dbReference>
<feature type="transmembrane region" description="Helical" evidence="3">
    <location>
        <begin position="4696"/>
        <end position="4720"/>
    </location>
</feature>
<dbReference type="InterPro" id="IPR056823">
    <property type="entry name" value="TEN-like_YD-shell"/>
</dbReference>
<feature type="transmembrane region" description="Helical" evidence="3">
    <location>
        <begin position="4657"/>
        <end position="4684"/>
    </location>
</feature>
<keyword evidence="6" id="KW-1185">Reference proteome</keyword>
<evidence type="ECO:0000313" key="5">
    <source>
        <dbReference type="EMBL" id="ENW92987.1"/>
    </source>
</evidence>
<dbReference type="EMBL" id="APRL01000013">
    <property type="protein sequence ID" value="ENW92987.1"/>
    <property type="molecule type" value="Genomic_DNA"/>
</dbReference>
<dbReference type="SMART" id="SM00257">
    <property type="entry name" value="LysM"/>
    <property type="match status" value="1"/>
</dbReference>